<organism evidence="1 2">
    <name type="scientific">Nocardioides humi</name>
    <dbReference type="NCBI Taxonomy" id="449461"/>
    <lineage>
        <taxon>Bacteria</taxon>
        <taxon>Bacillati</taxon>
        <taxon>Actinomycetota</taxon>
        <taxon>Actinomycetes</taxon>
        <taxon>Propionibacteriales</taxon>
        <taxon>Nocardioidaceae</taxon>
        <taxon>Nocardioides</taxon>
    </lineage>
</organism>
<sequence>MSRPALPTYEQVLDLPVLLESEVTPDFIDVNGHMNVRHYLDAGAHGADVLCRRIGIDDAYRAQRRLGIFTAEHHIRYFSEMHEGEKLSVHTAVVDRSARAGHLLSFILDRDGERLACTVEIVIVGVDMDTRRPAEFPADVAAALDERVEAARRLPWPLPLSGAMGIRRD</sequence>
<dbReference type="PANTHER" id="PTHR31793:SF2">
    <property type="entry name" value="BLR1345 PROTEIN"/>
    <property type="match status" value="1"/>
</dbReference>
<dbReference type="PANTHER" id="PTHR31793">
    <property type="entry name" value="4-HYDROXYBENZOYL-COA THIOESTERASE FAMILY MEMBER"/>
    <property type="match status" value="1"/>
</dbReference>
<evidence type="ECO:0008006" key="3">
    <source>
        <dbReference type="Google" id="ProtNLM"/>
    </source>
</evidence>
<dbReference type="Proteomes" id="UP001500842">
    <property type="component" value="Unassembled WGS sequence"/>
</dbReference>
<keyword evidence="2" id="KW-1185">Reference proteome</keyword>
<reference evidence="1 2" key="1">
    <citation type="journal article" date="2019" name="Int. J. Syst. Evol. Microbiol.">
        <title>The Global Catalogue of Microorganisms (GCM) 10K type strain sequencing project: providing services to taxonomists for standard genome sequencing and annotation.</title>
        <authorList>
            <consortium name="The Broad Institute Genomics Platform"/>
            <consortium name="The Broad Institute Genome Sequencing Center for Infectious Disease"/>
            <person name="Wu L."/>
            <person name="Ma J."/>
        </authorList>
    </citation>
    <scope>NUCLEOTIDE SEQUENCE [LARGE SCALE GENOMIC DNA]</scope>
    <source>
        <strain evidence="1 2">JCM 14942</strain>
    </source>
</reference>
<dbReference type="EMBL" id="BAAAOR010000026">
    <property type="protein sequence ID" value="GAA1529743.1"/>
    <property type="molecule type" value="Genomic_DNA"/>
</dbReference>
<dbReference type="RefSeq" id="WP_141004143.1">
    <property type="nucleotide sequence ID" value="NZ_BAAAOR010000026.1"/>
</dbReference>
<name>A0ABN2B0V2_9ACTN</name>
<dbReference type="InterPro" id="IPR050563">
    <property type="entry name" value="4-hydroxybenzoyl-CoA_TE"/>
</dbReference>
<gene>
    <name evidence="1" type="ORF">GCM10009788_36530</name>
</gene>
<accession>A0ABN2B0V2</accession>
<proteinExistence type="predicted"/>
<evidence type="ECO:0000313" key="2">
    <source>
        <dbReference type="Proteomes" id="UP001500842"/>
    </source>
</evidence>
<dbReference type="Gene3D" id="3.10.129.10">
    <property type="entry name" value="Hotdog Thioesterase"/>
    <property type="match status" value="1"/>
</dbReference>
<comment type="caution">
    <text evidence="1">The sequence shown here is derived from an EMBL/GenBank/DDBJ whole genome shotgun (WGS) entry which is preliminary data.</text>
</comment>
<dbReference type="Pfam" id="PF13279">
    <property type="entry name" value="4HBT_2"/>
    <property type="match status" value="1"/>
</dbReference>
<evidence type="ECO:0000313" key="1">
    <source>
        <dbReference type="EMBL" id="GAA1529743.1"/>
    </source>
</evidence>
<dbReference type="CDD" id="cd00586">
    <property type="entry name" value="4HBT"/>
    <property type="match status" value="1"/>
</dbReference>
<dbReference type="SUPFAM" id="SSF54637">
    <property type="entry name" value="Thioesterase/thiol ester dehydrase-isomerase"/>
    <property type="match status" value="1"/>
</dbReference>
<dbReference type="InterPro" id="IPR029069">
    <property type="entry name" value="HotDog_dom_sf"/>
</dbReference>
<protein>
    <recommendedName>
        <fullName evidence="3">Acyl-CoA thioester hydrolase</fullName>
    </recommendedName>
</protein>